<feature type="domain" description="EGF-like" evidence="26">
    <location>
        <begin position="292"/>
        <end position="328"/>
    </location>
</feature>
<dbReference type="Gene3D" id="2.90.10.10">
    <property type="entry name" value="Bulb-type lectin domain"/>
    <property type="match status" value="1"/>
</dbReference>
<name>A0A7N0V0A1_KALFE</name>
<keyword evidence="5 19" id="KW-0808">Transferase</keyword>
<evidence type="ECO:0000256" key="5">
    <source>
        <dbReference type="ARBA" id="ARBA00022679"/>
    </source>
</evidence>
<evidence type="ECO:0000256" key="7">
    <source>
        <dbReference type="ARBA" id="ARBA00022729"/>
    </source>
</evidence>
<accession>A0A7N0V0A1</accession>
<dbReference type="InterPro" id="IPR000719">
    <property type="entry name" value="Prot_kinase_dom"/>
</dbReference>
<evidence type="ECO:0000256" key="6">
    <source>
        <dbReference type="ARBA" id="ARBA00022692"/>
    </source>
</evidence>
<comment type="catalytic activity">
    <reaction evidence="18 19">
        <text>L-seryl-[protein] + ATP = O-phospho-L-seryl-[protein] + ADP + H(+)</text>
        <dbReference type="Rhea" id="RHEA:17989"/>
        <dbReference type="Rhea" id="RHEA-COMP:9863"/>
        <dbReference type="Rhea" id="RHEA-COMP:11604"/>
        <dbReference type="ChEBI" id="CHEBI:15378"/>
        <dbReference type="ChEBI" id="CHEBI:29999"/>
        <dbReference type="ChEBI" id="CHEBI:30616"/>
        <dbReference type="ChEBI" id="CHEBI:83421"/>
        <dbReference type="ChEBI" id="CHEBI:456216"/>
        <dbReference type="EC" id="2.7.11.1"/>
    </reaction>
</comment>
<feature type="region of interest" description="Disordered" evidence="22">
    <location>
        <begin position="487"/>
        <end position="513"/>
    </location>
</feature>
<comment type="catalytic activity">
    <reaction evidence="17 19">
        <text>L-threonyl-[protein] + ATP = O-phospho-L-threonyl-[protein] + ADP + H(+)</text>
        <dbReference type="Rhea" id="RHEA:46608"/>
        <dbReference type="Rhea" id="RHEA-COMP:11060"/>
        <dbReference type="Rhea" id="RHEA-COMP:11605"/>
        <dbReference type="ChEBI" id="CHEBI:15378"/>
        <dbReference type="ChEBI" id="CHEBI:30013"/>
        <dbReference type="ChEBI" id="CHEBI:30616"/>
        <dbReference type="ChEBI" id="CHEBI:61977"/>
        <dbReference type="ChEBI" id="CHEBI:456216"/>
        <dbReference type="EC" id="2.7.11.1"/>
    </reaction>
</comment>
<dbReference type="PIRSF" id="PIRSF000641">
    <property type="entry name" value="SRK"/>
    <property type="match status" value="1"/>
</dbReference>
<evidence type="ECO:0000256" key="4">
    <source>
        <dbReference type="ARBA" id="ARBA00022553"/>
    </source>
</evidence>
<feature type="binding site" evidence="21">
    <location>
        <position position="561"/>
    </location>
    <ligand>
        <name>ATP</name>
        <dbReference type="ChEBI" id="CHEBI:30616"/>
    </ligand>
</feature>
<dbReference type="Pfam" id="PF07714">
    <property type="entry name" value="PK_Tyr_Ser-Thr"/>
    <property type="match status" value="1"/>
</dbReference>
<keyword evidence="7 24" id="KW-0732">Signal</keyword>
<dbReference type="InterPro" id="IPR000858">
    <property type="entry name" value="S_locus_glycoprot_dom"/>
</dbReference>
<dbReference type="Pfam" id="PF08276">
    <property type="entry name" value="PAN_2"/>
    <property type="match status" value="1"/>
</dbReference>
<evidence type="ECO:0000259" key="26">
    <source>
        <dbReference type="PROSITE" id="PS50026"/>
    </source>
</evidence>
<proteinExistence type="inferred from homology"/>
<dbReference type="SMART" id="SM00473">
    <property type="entry name" value="PAN_AP"/>
    <property type="match status" value="1"/>
</dbReference>
<dbReference type="OMA" id="DYKECGD"/>
<dbReference type="Gene3D" id="3.30.200.20">
    <property type="entry name" value="Phosphorylase Kinase, domain 1"/>
    <property type="match status" value="1"/>
</dbReference>
<keyword evidence="20" id="KW-0245">EGF-like domain</keyword>
<feature type="signal peptide" evidence="24">
    <location>
        <begin position="1"/>
        <end position="31"/>
    </location>
</feature>
<dbReference type="InterPro" id="IPR001480">
    <property type="entry name" value="Bulb-type_lectin_dom"/>
</dbReference>
<evidence type="ECO:0000256" key="19">
    <source>
        <dbReference type="PIRNR" id="PIRNR000641"/>
    </source>
</evidence>
<dbReference type="FunFam" id="3.30.200.20:FF:000195">
    <property type="entry name" value="G-type lectin S-receptor-like serine/threonine-protein kinase"/>
    <property type="match status" value="1"/>
</dbReference>
<dbReference type="SUPFAM" id="SSF56112">
    <property type="entry name" value="Protein kinase-like (PK-like)"/>
    <property type="match status" value="1"/>
</dbReference>
<feature type="domain" description="Bulb-type lectin" evidence="27">
    <location>
        <begin position="32"/>
        <end position="154"/>
    </location>
</feature>
<dbReference type="InterPro" id="IPR021820">
    <property type="entry name" value="S-locus_recpt_kinase_C"/>
</dbReference>
<dbReference type="InterPro" id="IPR017441">
    <property type="entry name" value="Protein_kinase_ATP_BS"/>
</dbReference>
<dbReference type="InterPro" id="IPR036426">
    <property type="entry name" value="Bulb-type_lectin_dom_sf"/>
</dbReference>
<evidence type="ECO:0000256" key="16">
    <source>
        <dbReference type="ARBA" id="ARBA00023180"/>
    </source>
</evidence>
<dbReference type="Pfam" id="PF01453">
    <property type="entry name" value="B_lectin"/>
    <property type="match status" value="1"/>
</dbReference>
<evidence type="ECO:0000259" key="25">
    <source>
        <dbReference type="PROSITE" id="PS50011"/>
    </source>
</evidence>
<reference evidence="29" key="1">
    <citation type="submission" date="2021-01" db="UniProtKB">
        <authorList>
            <consortium name="EnsemblPlants"/>
        </authorList>
    </citation>
    <scope>IDENTIFICATION</scope>
</reference>
<dbReference type="PROSITE" id="PS00108">
    <property type="entry name" value="PROTEIN_KINASE_ST"/>
    <property type="match status" value="1"/>
</dbReference>
<evidence type="ECO:0000259" key="28">
    <source>
        <dbReference type="PROSITE" id="PS50948"/>
    </source>
</evidence>
<keyword evidence="13 23" id="KW-0472">Membrane</keyword>
<dbReference type="SUPFAM" id="SSF51110">
    <property type="entry name" value="alpha-D-mannose-specific plant lectins"/>
    <property type="match status" value="1"/>
</dbReference>
<keyword evidence="30" id="KW-1185">Reference proteome</keyword>
<dbReference type="CDD" id="cd00028">
    <property type="entry name" value="B_lectin"/>
    <property type="match status" value="1"/>
</dbReference>
<dbReference type="PROSITE" id="PS50927">
    <property type="entry name" value="BULB_LECTIN"/>
    <property type="match status" value="1"/>
</dbReference>
<evidence type="ECO:0000256" key="13">
    <source>
        <dbReference type="ARBA" id="ARBA00023136"/>
    </source>
</evidence>
<comment type="subcellular location">
    <subcellularLocation>
        <location evidence="1">Cell membrane</location>
        <topology evidence="1">Single-pass type I membrane protein</topology>
    </subcellularLocation>
</comment>
<dbReference type="GO" id="GO:0005886">
    <property type="term" value="C:plasma membrane"/>
    <property type="evidence" value="ECO:0007669"/>
    <property type="project" value="UniProtKB-SubCell"/>
</dbReference>
<keyword evidence="14" id="KW-1015">Disulfide bond</keyword>
<dbReference type="PANTHER" id="PTHR27002">
    <property type="entry name" value="RECEPTOR-LIKE SERINE/THREONINE-PROTEIN KINASE SD1-8"/>
    <property type="match status" value="1"/>
</dbReference>
<evidence type="ECO:0000256" key="21">
    <source>
        <dbReference type="PROSITE-ProRule" id="PRU10141"/>
    </source>
</evidence>
<dbReference type="EnsemblPlants" id="Kaladp0095s0362.1.v1.1">
    <property type="protein sequence ID" value="Kaladp0095s0362.1.v1.1"/>
    <property type="gene ID" value="Kaladp0095s0362.v1.1"/>
</dbReference>
<dbReference type="InterPro" id="IPR003609">
    <property type="entry name" value="Pan_app"/>
</dbReference>
<feature type="domain" description="Apple" evidence="28">
    <location>
        <begin position="347"/>
        <end position="429"/>
    </location>
</feature>
<dbReference type="GO" id="GO:0030246">
    <property type="term" value="F:carbohydrate binding"/>
    <property type="evidence" value="ECO:0007669"/>
    <property type="project" value="UniProtKB-KW"/>
</dbReference>
<keyword evidence="2" id="KW-1003">Cell membrane</keyword>
<evidence type="ECO:0000256" key="8">
    <source>
        <dbReference type="ARBA" id="ARBA00022734"/>
    </source>
</evidence>
<dbReference type="CDD" id="cd14066">
    <property type="entry name" value="STKc_IRAK"/>
    <property type="match status" value="1"/>
</dbReference>
<evidence type="ECO:0000256" key="23">
    <source>
        <dbReference type="SAM" id="Phobius"/>
    </source>
</evidence>
<keyword evidence="12 23" id="KW-1133">Transmembrane helix</keyword>
<evidence type="ECO:0000256" key="9">
    <source>
        <dbReference type="ARBA" id="ARBA00022741"/>
    </source>
</evidence>
<keyword evidence="16" id="KW-0325">Glycoprotein</keyword>
<comment type="caution">
    <text evidence="20">Lacks conserved residue(s) required for the propagation of feature annotation.</text>
</comment>
<dbReference type="Pfam" id="PF00954">
    <property type="entry name" value="S_locus_glycop"/>
    <property type="match status" value="1"/>
</dbReference>
<dbReference type="SMART" id="SM00108">
    <property type="entry name" value="B_lectin"/>
    <property type="match status" value="1"/>
</dbReference>
<evidence type="ECO:0000259" key="27">
    <source>
        <dbReference type="PROSITE" id="PS50927"/>
    </source>
</evidence>
<keyword evidence="10 19" id="KW-0418">Kinase</keyword>
<dbReference type="GO" id="GO:0048544">
    <property type="term" value="P:recognition of pollen"/>
    <property type="evidence" value="ECO:0007669"/>
    <property type="project" value="InterPro"/>
</dbReference>
<dbReference type="PROSITE" id="PS50948">
    <property type="entry name" value="PAN"/>
    <property type="match status" value="1"/>
</dbReference>
<evidence type="ECO:0000256" key="22">
    <source>
        <dbReference type="SAM" id="MobiDB-lite"/>
    </source>
</evidence>
<evidence type="ECO:0000256" key="14">
    <source>
        <dbReference type="ARBA" id="ARBA00023157"/>
    </source>
</evidence>
<evidence type="ECO:0000256" key="1">
    <source>
        <dbReference type="ARBA" id="ARBA00004251"/>
    </source>
</evidence>
<keyword evidence="4" id="KW-0597">Phosphoprotein</keyword>
<dbReference type="InterPro" id="IPR001245">
    <property type="entry name" value="Ser-Thr/Tyr_kinase_cat_dom"/>
</dbReference>
<keyword evidence="15" id="KW-0675">Receptor</keyword>
<comment type="similarity">
    <text evidence="19">Belongs to the protein kinase superfamily. Ser/Thr protein kinase family.</text>
</comment>
<protein>
    <recommendedName>
        <fullName evidence="19">Receptor-like serine/threonine-protein kinase</fullName>
        <ecNumber evidence="19">2.7.11.1</ecNumber>
    </recommendedName>
</protein>
<feature type="compositionally biased region" description="Basic and acidic residues" evidence="22">
    <location>
        <begin position="487"/>
        <end position="508"/>
    </location>
</feature>
<sequence length="853" mass="94857">MLPTPTLHLRTATPPLLLLLALALLPPLCHSSDAISATQWLSVNQTLVSRSGEFELGFFKPGDLSSWYVGIWYKNIPDRVVVWVANRDDPVKGPNGVLQIDGNRVVIRDGARARVWASNSSTEPSLVNPVAQILDTGNFVLKEAEDSGSSYAWQSFDHPTDTLLPEMRLGWDSKTGLDRYIRSWKSPDDPSSGDFTFKLNRFGFPEIFLWRGDVRIYRSGPWIGPRFSGVPEMKPSAILDFEFVTDADEVYYQFVLRDKSILSRLVVNSTGSLQRFTWVPSGQVWNPFWYAPKDQCDSFRECGTWGICDTNSSPVCKCPPGFKPSNPQAWTLRDGSSGCVRTTELECGSDGFLPVKNMKLPESTAALVYPDMSLAECAAQCGRNCSCNGYSNRLIDGSGSGCVMWAGGLEDLREYGDGTGGQTLFIRLAAADLAAVKGRNDSDRRKGIAKFTGIAVGMGILLLALGVYVAWKARALARVLREQQGSHDRSQDMSRFGDEGVSSKKEYPEEGQDGDLDLPLFDFSVIKMCSGGFCDTNKLGQGGFGSVYKGALPDGQLVAIKRLAKNSGQGMDEFKNEVKLIARLQHRNLVRLVGCCVEMDEKVLIYEYLPNRSLDSILFNRERSTGLDWPKRFHIICGIARGLLYLHQDSRFRIIHRDLKASNILLDGDLNPKISDFGMARIFGRDQTEANTRRVVGTYGYMAPEYAMDGLFSVKSDVFSFGVLVLEIVSGKKNRGFYYENHELNLLGHTWNFWKDGRGLEIMDLSAGDGYSTSEVRRCIQVGLLCVQERAEDRPTMSSVVLMLSSETASMRQPKQPGFCLRRNPLESDSSSSKRDIMCCTENQMTVTILDGR</sequence>
<dbReference type="PROSITE" id="PS50011">
    <property type="entry name" value="PROTEIN_KINASE_DOM"/>
    <property type="match status" value="1"/>
</dbReference>
<evidence type="ECO:0000256" key="2">
    <source>
        <dbReference type="ARBA" id="ARBA00022475"/>
    </source>
</evidence>
<dbReference type="PROSITE" id="PS50026">
    <property type="entry name" value="EGF_3"/>
    <property type="match status" value="1"/>
</dbReference>
<evidence type="ECO:0000256" key="17">
    <source>
        <dbReference type="ARBA" id="ARBA00047899"/>
    </source>
</evidence>
<dbReference type="EC" id="2.7.11.1" evidence="19"/>
<feature type="transmembrane region" description="Helical" evidence="23">
    <location>
        <begin position="451"/>
        <end position="471"/>
    </location>
</feature>
<dbReference type="Gene3D" id="1.10.510.10">
    <property type="entry name" value="Transferase(Phosphotransferase) domain 1"/>
    <property type="match status" value="1"/>
</dbReference>
<dbReference type="InterPro" id="IPR000742">
    <property type="entry name" value="EGF"/>
</dbReference>
<evidence type="ECO:0000256" key="20">
    <source>
        <dbReference type="PROSITE-ProRule" id="PRU00076"/>
    </source>
</evidence>
<evidence type="ECO:0000313" key="29">
    <source>
        <dbReference type="EnsemblPlants" id="Kaladp0095s0362.1.v1.1"/>
    </source>
</evidence>
<dbReference type="CDD" id="cd00053">
    <property type="entry name" value="EGF"/>
    <property type="match status" value="1"/>
</dbReference>
<dbReference type="Gramene" id="Kaladp0095s0362.1.v1.1">
    <property type="protein sequence ID" value="Kaladp0095s0362.1.v1.1"/>
    <property type="gene ID" value="Kaladp0095s0362.v1.1"/>
</dbReference>
<dbReference type="GO" id="GO:0004674">
    <property type="term" value="F:protein serine/threonine kinase activity"/>
    <property type="evidence" value="ECO:0007669"/>
    <property type="project" value="UniProtKB-KW"/>
</dbReference>
<evidence type="ECO:0000256" key="18">
    <source>
        <dbReference type="ARBA" id="ARBA00048679"/>
    </source>
</evidence>
<organism evidence="29 30">
    <name type="scientific">Kalanchoe fedtschenkoi</name>
    <name type="common">Lavender scallops</name>
    <name type="synonym">South American air plant</name>
    <dbReference type="NCBI Taxonomy" id="63787"/>
    <lineage>
        <taxon>Eukaryota</taxon>
        <taxon>Viridiplantae</taxon>
        <taxon>Streptophyta</taxon>
        <taxon>Embryophyta</taxon>
        <taxon>Tracheophyta</taxon>
        <taxon>Spermatophyta</taxon>
        <taxon>Magnoliopsida</taxon>
        <taxon>eudicotyledons</taxon>
        <taxon>Gunneridae</taxon>
        <taxon>Pentapetalae</taxon>
        <taxon>Saxifragales</taxon>
        <taxon>Crassulaceae</taxon>
        <taxon>Kalanchoe</taxon>
    </lineage>
</organism>
<evidence type="ECO:0000313" key="30">
    <source>
        <dbReference type="Proteomes" id="UP000594263"/>
    </source>
</evidence>
<keyword evidence="6 23" id="KW-0812">Transmembrane</keyword>
<dbReference type="InterPro" id="IPR011009">
    <property type="entry name" value="Kinase-like_dom_sf"/>
</dbReference>
<evidence type="ECO:0000256" key="12">
    <source>
        <dbReference type="ARBA" id="ARBA00022989"/>
    </source>
</evidence>
<dbReference type="Pfam" id="PF11883">
    <property type="entry name" value="DUF3403"/>
    <property type="match status" value="1"/>
</dbReference>
<evidence type="ECO:0000256" key="24">
    <source>
        <dbReference type="SAM" id="SignalP"/>
    </source>
</evidence>
<evidence type="ECO:0000256" key="15">
    <source>
        <dbReference type="ARBA" id="ARBA00023170"/>
    </source>
</evidence>
<dbReference type="SMART" id="SM00220">
    <property type="entry name" value="S_TKc"/>
    <property type="match status" value="1"/>
</dbReference>
<dbReference type="FunFam" id="1.10.510.10:FF:000060">
    <property type="entry name" value="G-type lectin S-receptor-like serine/threonine-protein kinase"/>
    <property type="match status" value="1"/>
</dbReference>
<dbReference type="GO" id="GO:0005524">
    <property type="term" value="F:ATP binding"/>
    <property type="evidence" value="ECO:0007669"/>
    <property type="project" value="UniProtKB-UniRule"/>
</dbReference>
<evidence type="ECO:0000256" key="3">
    <source>
        <dbReference type="ARBA" id="ARBA00022527"/>
    </source>
</evidence>
<feature type="chain" id="PRO_5029603844" description="Receptor-like serine/threonine-protein kinase" evidence="24">
    <location>
        <begin position="32"/>
        <end position="853"/>
    </location>
</feature>
<evidence type="ECO:0000256" key="11">
    <source>
        <dbReference type="ARBA" id="ARBA00022840"/>
    </source>
</evidence>
<keyword evidence="3 19" id="KW-0723">Serine/threonine-protein kinase</keyword>
<dbReference type="FunFam" id="2.90.10.10:FF:000009">
    <property type="entry name" value="Receptor-like serine/threonine-protein kinase SD1-8"/>
    <property type="match status" value="1"/>
</dbReference>
<dbReference type="PANTHER" id="PTHR27002:SF150">
    <property type="entry name" value="RECEPTOR-LIKE SERINE_THREONINE-PROTEIN KINASE SD1-8"/>
    <property type="match status" value="1"/>
</dbReference>
<dbReference type="CDD" id="cd01098">
    <property type="entry name" value="PAN_AP_plant"/>
    <property type="match status" value="1"/>
</dbReference>
<dbReference type="Proteomes" id="UP000594263">
    <property type="component" value="Unplaced"/>
</dbReference>
<keyword evidence="8" id="KW-0430">Lectin</keyword>
<keyword evidence="11 19" id="KW-0067">ATP-binding</keyword>
<dbReference type="PROSITE" id="PS00107">
    <property type="entry name" value="PROTEIN_KINASE_ATP"/>
    <property type="match status" value="1"/>
</dbReference>
<evidence type="ECO:0000256" key="10">
    <source>
        <dbReference type="ARBA" id="ARBA00022777"/>
    </source>
</evidence>
<dbReference type="AlphaFoldDB" id="A0A7N0V0A1"/>
<dbReference type="InterPro" id="IPR024171">
    <property type="entry name" value="SRK-like_kinase"/>
</dbReference>
<dbReference type="InterPro" id="IPR008271">
    <property type="entry name" value="Ser/Thr_kinase_AS"/>
</dbReference>
<feature type="domain" description="Protein kinase" evidence="25">
    <location>
        <begin position="533"/>
        <end position="819"/>
    </location>
</feature>
<keyword evidence="9 19" id="KW-0547">Nucleotide-binding</keyword>